<dbReference type="FunFam" id="1.10.630.10:FF:000020">
    <property type="entry name" value="Cytochrome P450 family protein"/>
    <property type="match status" value="1"/>
</dbReference>
<dbReference type="InterPro" id="IPR002401">
    <property type="entry name" value="Cyt_P450_E_grp-I"/>
</dbReference>
<keyword evidence="6 12" id="KW-0479">Metal-binding</keyword>
<dbReference type="InParanoid" id="A0A200QNJ2"/>
<reference evidence="15 16" key="1">
    <citation type="journal article" date="2017" name="Mol. Plant">
        <title>The Genome of Medicinal Plant Macleaya cordata Provides New Insights into Benzylisoquinoline Alkaloids Metabolism.</title>
        <authorList>
            <person name="Liu X."/>
            <person name="Liu Y."/>
            <person name="Huang P."/>
            <person name="Ma Y."/>
            <person name="Qing Z."/>
            <person name="Tang Q."/>
            <person name="Cao H."/>
            <person name="Cheng P."/>
            <person name="Zheng Y."/>
            <person name="Yuan Z."/>
            <person name="Zhou Y."/>
            <person name="Liu J."/>
            <person name="Tang Z."/>
            <person name="Zhuo Y."/>
            <person name="Zhang Y."/>
            <person name="Yu L."/>
            <person name="Huang J."/>
            <person name="Yang P."/>
            <person name="Peng Q."/>
            <person name="Zhang J."/>
            <person name="Jiang W."/>
            <person name="Zhang Z."/>
            <person name="Lin K."/>
            <person name="Ro D.K."/>
            <person name="Chen X."/>
            <person name="Xiong X."/>
            <person name="Shang Y."/>
            <person name="Huang S."/>
            <person name="Zeng J."/>
        </authorList>
    </citation>
    <scope>NUCLEOTIDE SEQUENCE [LARGE SCALE GENOMIC DNA]</scope>
    <source>
        <strain evidence="16">cv. BLH2017</strain>
        <tissue evidence="15">Root</tissue>
    </source>
</reference>
<dbReference type="PANTHER" id="PTHR24286:SF90">
    <property type="entry name" value="CYTOCHROME P450"/>
    <property type="match status" value="1"/>
</dbReference>
<dbReference type="AlphaFoldDB" id="A0A200QNJ2"/>
<dbReference type="InterPro" id="IPR036396">
    <property type="entry name" value="Cyt_P450_sf"/>
</dbReference>
<dbReference type="PRINTS" id="PR00385">
    <property type="entry name" value="P450"/>
</dbReference>
<dbReference type="GO" id="GO:0033075">
    <property type="term" value="P:isoquinoline alkaloid biosynthetic process"/>
    <property type="evidence" value="ECO:0007669"/>
    <property type="project" value="UniProtKB-ARBA"/>
</dbReference>
<dbReference type="GO" id="GO:0016705">
    <property type="term" value="F:oxidoreductase activity, acting on paired donors, with incorporation or reduction of molecular oxygen"/>
    <property type="evidence" value="ECO:0007669"/>
    <property type="project" value="InterPro"/>
</dbReference>
<evidence type="ECO:0000313" key="16">
    <source>
        <dbReference type="Proteomes" id="UP000195402"/>
    </source>
</evidence>
<proteinExistence type="inferred from homology"/>
<dbReference type="InterPro" id="IPR001128">
    <property type="entry name" value="Cyt_P450"/>
</dbReference>
<dbReference type="PROSITE" id="PS00086">
    <property type="entry name" value="CYTOCHROME_P450"/>
    <property type="match status" value="1"/>
</dbReference>
<dbReference type="Gene3D" id="1.10.630.10">
    <property type="entry name" value="Cytochrome P450"/>
    <property type="match status" value="1"/>
</dbReference>
<feature type="binding site" description="axial binding residue" evidence="12">
    <location>
        <position position="433"/>
    </location>
    <ligand>
        <name>heme</name>
        <dbReference type="ChEBI" id="CHEBI:30413"/>
    </ligand>
    <ligandPart>
        <name>Fe</name>
        <dbReference type="ChEBI" id="CHEBI:18248"/>
    </ligandPart>
</feature>
<evidence type="ECO:0000256" key="11">
    <source>
        <dbReference type="ARBA" id="ARBA00023136"/>
    </source>
</evidence>
<dbReference type="GO" id="GO:0010268">
    <property type="term" value="P:brassinosteroid homeostasis"/>
    <property type="evidence" value="ECO:0007669"/>
    <property type="project" value="TreeGrafter"/>
</dbReference>
<dbReference type="GO" id="GO:0004497">
    <property type="term" value="F:monooxygenase activity"/>
    <property type="evidence" value="ECO:0007669"/>
    <property type="project" value="UniProtKB-KW"/>
</dbReference>
<dbReference type="CDD" id="cd11043">
    <property type="entry name" value="CYP90-like"/>
    <property type="match status" value="1"/>
</dbReference>
<comment type="subcellular location">
    <subcellularLocation>
        <location evidence="2">Membrane</location>
    </subcellularLocation>
</comment>
<evidence type="ECO:0000256" key="8">
    <source>
        <dbReference type="ARBA" id="ARBA00023002"/>
    </source>
</evidence>
<dbReference type="InterPro" id="IPR017972">
    <property type="entry name" value="Cyt_P450_CS"/>
</dbReference>
<evidence type="ECO:0000256" key="13">
    <source>
        <dbReference type="RuleBase" id="RU000461"/>
    </source>
</evidence>
<evidence type="ECO:0000256" key="2">
    <source>
        <dbReference type="ARBA" id="ARBA00004370"/>
    </source>
</evidence>
<dbReference type="EMBL" id="MVGT01001452">
    <property type="protein sequence ID" value="OVA11985.1"/>
    <property type="molecule type" value="Genomic_DNA"/>
</dbReference>
<dbReference type="SUPFAM" id="SSF48264">
    <property type="entry name" value="Cytochrome P450"/>
    <property type="match status" value="1"/>
</dbReference>
<comment type="caution">
    <text evidence="15">The sequence shown here is derived from an EMBL/GenBank/DDBJ whole genome shotgun (WGS) entry which is preliminary data.</text>
</comment>
<keyword evidence="7 14" id="KW-1133">Transmembrane helix</keyword>
<keyword evidence="9 12" id="KW-0408">Iron</keyword>
<feature type="transmembrane region" description="Helical" evidence="14">
    <location>
        <begin position="282"/>
        <end position="309"/>
    </location>
</feature>
<evidence type="ECO:0000256" key="3">
    <source>
        <dbReference type="ARBA" id="ARBA00010617"/>
    </source>
</evidence>
<evidence type="ECO:0000256" key="7">
    <source>
        <dbReference type="ARBA" id="ARBA00022989"/>
    </source>
</evidence>
<dbReference type="Proteomes" id="UP000195402">
    <property type="component" value="Unassembled WGS sequence"/>
</dbReference>
<dbReference type="GO" id="GO:0016125">
    <property type="term" value="P:sterol metabolic process"/>
    <property type="evidence" value="ECO:0007669"/>
    <property type="project" value="TreeGrafter"/>
</dbReference>
<keyword evidence="5 14" id="KW-0812">Transmembrane</keyword>
<evidence type="ECO:0000256" key="5">
    <source>
        <dbReference type="ARBA" id="ARBA00022692"/>
    </source>
</evidence>
<dbReference type="PANTHER" id="PTHR24286">
    <property type="entry name" value="CYTOCHROME P450 26"/>
    <property type="match status" value="1"/>
</dbReference>
<dbReference type="GO" id="GO:0005506">
    <property type="term" value="F:iron ion binding"/>
    <property type="evidence" value="ECO:0007669"/>
    <property type="project" value="InterPro"/>
</dbReference>
<dbReference type="OMA" id="TISITHW"/>
<dbReference type="OrthoDB" id="1372046at2759"/>
<keyword evidence="8 13" id="KW-0560">Oxidoreductase</keyword>
<sequence length="491" mass="55682">MMLKMIMDMDIWDSVVLFLVALAVISFTHFWYRWSHPKCNGGKLPPGSMGFPLIGESLQFFIPTRSLDMPHFVKKRIAKYGKVFRTSLAGRPIIVSSDPEFSYYIFQQEGKLVNLWYMDSFSSILGEAPSATATAYIHKYIRNVVLNHFGTETLKETLMSKMEVMANQSLATWSTQPSVELKQSLASMIFDLTSKQLFNYESSKSSANMSQMFTDFLQGLMSFPINIPGTAYHKCLKNQQTALNLMRGILHERLKSPEKRYGDFLDQIVEDMKTEEFLKEDFVLFFMFGLLLASFETISATLTVGMTLLSEHPEVVKQLKEEHEELLRNREKADSQLTWQEFKSLTFTPLVVSEILRMSSVAPGILRKVVKDIHMNAGYVIPEGWTIMVVPSALQMNPEKYKDPLDFNPWRWNDLGSNVAKSFIPFGGGSRNCAGAEFSKVLISVFLHVMVTKYSWKKLKGGKPGRTPALSFGTGGLHVKITRKSEINAAI</sequence>
<dbReference type="PRINTS" id="PR00463">
    <property type="entry name" value="EP450I"/>
</dbReference>
<comment type="similarity">
    <text evidence="3 13">Belongs to the cytochrome P450 family.</text>
</comment>
<organism evidence="15 16">
    <name type="scientific">Macleaya cordata</name>
    <name type="common">Five-seeded plume-poppy</name>
    <name type="synonym">Bocconia cordata</name>
    <dbReference type="NCBI Taxonomy" id="56857"/>
    <lineage>
        <taxon>Eukaryota</taxon>
        <taxon>Viridiplantae</taxon>
        <taxon>Streptophyta</taxon>
        <taxon>Embryophyta</taxon>
        <taxon>Tracheophyta</taxon>
        <taxon>Spermatophyta</taxon>
        <taxon>Magnoliopsida</taxon>
        <taxon>Ranunculales</taxon>
        <taxon>Papaveraceae</taxon>
        <taxon>Papaveroideae</taxon>
        <taxon>Macleaya</taxon>
    </lineage>
</organism>
<keyword evidence="10 13" id="KW-0503">Monooxygenase</keyword>
<evidence type="ECO:0000313" key="15">
    <source>
        <dbReference type="EMBL" id="OVA11985.1"/>
    </source>
</evidence>
<keyword evidence="4 12" id="KW-0349">Heme</keyword>
<dbReference type="GO" id="GO:0016132">
    <property type="term" value="P:brassinosteroid biosynthetic process"/>
    <property type="evidence" value="ECO:0007669"/>
    <property type="project" value="TreeGrafter"/>
</dbReference>
<evidence type="ECO:0000256" key="10">
    <source>
        <dbReference type="ARBA" id="ARBA00023033"/>
    </source>
</evidence>
<evidence type="ECO:0000256" key="6">
    <source>
        <dbReference type="ARBA" id="ARBA00022723"/>
    </source>
</evidence>
<comment type="cofactor">
    <cofactor evidence="1 12">
        <name>heme</name>
        <dbReference type="ChEBI" id="CHEBI:30413"/>
    </cofactor>
</comment>
<keyword evidence="16" id="KW-1185">Reference proteome</keyword>
<dbReference type="STRING" id="56857.A0A200QNJ2"/>
<protein>
    <submittedName>
        <fullName evidence="15">Cytochrome P450</fullName>
    </submittedName>
</protein>
<accession>A0A200QNJ2</accession>
<name>A0A200QNJ2_MACCD</name>
<keyword evidence="11 14" id="KW-0472">Membrane</keyword>
<evidence type="ECO:0000256" key="4">
    <source>
        <dbReference type="ARBA" id="ARBA00022617"/>
    </source>
</evidence>
<dbReference type="GO" id="GO:0020037">
    <property type="term" value="F:heme binding"/>
    <property type="evidence" value="ECO:0007669"/>
    <property type="project" value="InterPro"/>
</dbReference>
<dbReference type="GO" id="GO:0016020">
    <property type="term" value="C:membrane"/>
    <property type="evidence" value="ECO:0007669"/>
    <property type="project" value="UniProtKB-SubCell"/>
</dbReference>
<evidence type="ECO:0000256" key="12">
    <source>
        <dbReference type="PIRSR" id="PIRSR602401-1"/>
    </source>
</evidence>
<dbReference type="Pfam" id="PF00067">
    <property type="entry name" value="p450"/>
    <property type="match status" value="1"/>
</dbReference>
<evidence type="ECO:0000256" key="14">
    <source>
        <dbReference type="SAM" id="Phobius"/>
    </source>
</evidence>
<gene>
    <name evidence="15" type="ORF">BVC80_8767g21</name>
</gene>
<evidence type="ECO:0000256" key="9">
    <source>
        <dbReference type="ARBA" id="ARBA00023004"/>
    </source>
</evidence>
<evidence type="ECO:0000256" key="1">
    <source>
        <dbReference type="ARBA" id="ARBA00001971"/>
    </source>
</evidence>